<dbReference type="HAMAP" id="MF_00505">
    <property type="entry name" value="HSP90"/>
    <property type="match status" value="1"/>
</dbReference>
<dbReference type="RefSeq" id="WP_205458852.1">
    <property type="nucleotide sequence ID" value="NZ_JAFHKK010000010.1"/>
</dbReference>
<reference evidence="8" key="1">
    <citation type="submission" date="2021-02" db="EMBL/GenBank/DDBJ databases">
        <title>Sulfurospirillum tamanensis sp. nov.</title>
        <authorList>
            <person name="Frolova A."/>
            <person name="Merkel A."/>
            <person name="Slobodkin A."/>
        </authorList>
    </citation>
    <scope>NUCLEOTIDE SEQUENCE</scope>
    <source>
        <strain evidence="8">T05b</strain>
    </source>
</reference>
<comment type="subunit">
    <text evidence="5">Homodimer.</text>
</comment>
<dbReference type="InterPro" id="IPR003594">
    <property type="entry name" value="HATPase_dom"/>
</dbReference>
<dbReference type="NCBIfam" id="NF003555">
    <property type="entry name" value="PRK05218.1"/>
    <property type="match status" value="1"/>
</dbReference>
<dbReference type="Proteomes" id="UP000703590">
    <property type="component" value="Unassembled WGS sequence"/>
</dbReference>
<comment type="function">
    <text evidence="5">Molecular chaperone. Has ATPase activity.</text>
</comment>
<evidence type="ECO:0000256" key="1">
    <source>
        <dbReference type="ARBA" id="ARBA00008239"/>
    </source>
</evidence>
<feature type="domain" description="Histidine kinase/HSP90-like ATPase" evidence="7">
    <location>
        <begin position="24"/>
        <end position="179"/>
    </location>
</feature>
<keyword evidence="4 5" id="KW-0143">Chaperone</keyword>
<dbReference type="InterPro" id="IPR037196">
    <property type="entry name" value="HSP90_C"/>
</dbReference>
<evidence type="ECO:0000313" key="8">
    <source>
        <dbReference type="EMBL" id="MBN2964303.1"/>
    </source>
</evidence>
<evidence type="ECO:0000313" key="9">
    <source>
        <dbReference type="Proteomes" id="UP000703590"/>
    </source>
</evidence>
<gene>
    <name evidence="5 8" type="primary">htpG</name>
    <name evidence="8" type="ORF">JWV37_05895</name>
</gene>
<dbReference type="SMART" id="SM00387">
    <property type="entry name" value="HATPase_c"/>
    <property type="match status" value="1"/>
</dbReference>
<evidence type="ECO:0000256" key="2">
    <source>
        <dbReference type="ARBA" id="ARBA00022741"/>
    </source>
</evidence>
<dbReference type="InterPro" id="IPR020568">
    <property type="entry name" value="Ribosomal_Su5_D2-typ_SF"/>
</dbReference>
<keyword evidence="2 5" id="KW-0547">Nucleotide-binding</keyword>
<comment type="caution">
    <text evidence="5">Lacks conserved residue(s) required for the propagation of feature annotation.</text>
</comment>
<dbReference type="InterPro" id="IPR019805">
    <property type="entry name" value="Heat_shock_protein_90_CS"/>
</dbReference>
<dbReference type="PRINTS" id="PR00775">
    <property type="entry name" value="HEATSHOCK90"/>
</dbReference>
<name>A0ABS2WRR6_9BACT</name>
<feature type="region of interest" description="A; substrate-binding" evidence="5">
    <location>
        <begin position="1"/>
        <end position="338"/>
    </location>
</feature>
<evidence type="ECO:0000259" key="7">
    <source>
        <dbReference type="SMART" id="SM00387"/>
    </source>
</evidence>
<feature type="region of interest" description="Disordered" evidence="6">
    <location>
        <begin position="479"/>
        <end position="498"/>
    </location>
</feature>
<evidence type="ECO:0000256" key="3">
    <source>
        <dbReference type="ARBA" id="ARBA00022840"/>
    </source>
</evidence>
<accession>A0ABS2WRR6</accession>
<dbReference type="EMBL" id="JAFHKK010000010">
    <property type="protein sequence ID" value="MBN2964303.1"/>
    <property type="molecule type" value="Genomic_DNA"/>
</dbReference>
<dbReference type="SUPFAM" id="SSF54211">
    <property type="entry name" value="Ribosomal protein S5 domain 2-like"/>
    <property type="match status" value="1"/>
</dbReference>
<evidence type="ECO:0000256" key="4">
    <source>
        <dbReference type="ARBA" id="ARBA00023186"/>
    </source>
</evidence>
<sequence length="624" mass="71487">MSKHQFQTEVSQLLHLMIHSLYSNKEIFLRELISNSSDALDKLNYLTLTDESYKTLSYVPRIDIVANKEANTLTISDTGIGMNEEELVENLGTIARSGTKSFVERLSGDAKKDSTLIGQFGVGFYSAFMVATKISVVSKKAGTEEAFCWESEAGDSYDITPTTKETHGTTITLTLKEEEKEFLEFYRLESIVKKYSNHIPFGIFMDKEEYTPSEKEEEEGTTEVKNVQINKASALWRLSKNEIKEDEYKDFYKQLSHDSTDPILWSHTKAEGTLEYSTLFYVPATAPFDLFRADFQSGVKLYVKRVFITDDERELLPMYLRFVRGIIDAEDLPLNVSREILQQNRILETIKQASVKKILGELKKLKGKDDAKYLEFYKLFGKVLKEGLYADYANRDAILDLVLFKSSKREGLVSLKEYKEAMKEGQKSIYYITGENEAMLKNSPLIESFKKNDIEVLLLDEEVDAIVMPMVNEYDKTPIKPVNNSDVDEEITEDKEKAKADEGKYQEILVKMKEVLKEEVKEVKISSRLSDSASCLIYDKNDPDFQMQQMLKQMGQDNLPKVKPILEINPDHGIVQKLAESKDYLYLNDIAHLLLDQAKLQEGMKIEDVSAFTKRMNTFITKAL</sequence>
<proteinExistence type="inferred from homology"/>
<evidence type="ECO:0000256" key="5">
    <source>
        <dbReference type="HAMAP-Rule" id="MF_00505"/>
    </source>
</evidence>
<keyword evidence="3 5" id="KW-0067">ATP-binding</keyword>
<dbReference type="InterPro" id="IPR020575">
    <property type="entry name" value="Hsp90_N"/>
</dbReference>
<dbReference type="SUPFAM" id="SSF110942">
    <property type="entry name" value="HSP90 C-terminal domain"/>
    <property type="match status" value="1"/>
</dbReference>
<dbReference type="CDD" id="cd16927">
    <property type="entry name" value="HATPase_Hsp90-like"/>
    <property type="match status" value="1"/>
</dbReference>
<dbReference type="Gene3D" id="3.30.230.80">
    <property type="match status" value="1"/>
</dbReference>
<comment type="caution">
    <text evidence="8">The sequence shown here is derived from an EMBL/GenBank/DDBJ whole genome shotgun (WGS) entry which is preliminary data.</text>
</comment>
<keyword evidence="9" id="KW-1185">Reference proteome</keyword>
<comment type="similarity">
    <text evidence="1 5">Belongs to the heat shock protein 90 family.</text>
</comment>
<keyword evidence="5" id="KW-0963">Cytoplasm</keyword>
<protein>
    <recommendedName>
        <fullName evidence="5">Chaperone protein HtpG</fullName>
    </recommendedName>
    <alternativeName>
        <fullName evidence="5">Heat shock protein HtpG</fullName>
    </alternativeName>
    <alternativeName>
        <fullName evidence="5">High temperature protein G</fullName>
    </alternativeName>
</protein>
<dbReference type="SUPFAM" id="SSF55874">
    <property type="entry name" value="ATPase domain of HSP90 chaperone/DNA topoisomerase II/histidine kinase"/>
    <property type="match status" value="1"/>
</dbReference>
<dbReference type="PANTHER" id="PTHR11528">
    <property type="entry name" value="HEAT SHOCK PROTEIN 90 FAMILY MEMBER"/>
    <property type="match status" value="1"/>
</dbReference>
<evidence type="ECO:0000256" key="6">
    <source>
        <dbReference type="SAM" id="MobiDB-lite"/>
    </source>
</evidence>
<feature type="region of interest" description="C" evidence="5">
    <location>
        <begin position="550"/>
        <end position="624"/>
    </location>
</feature>
<reference evidence="8" key="2">
    <citation type="submission" date="2021-02" db="EMBL/GenBank/DDBJ databases">
        <authorList>
            <person name="Merkel A.Y."/>
        </authorList>
    </citation>
    <scope>NUCLEOTIDE SEQUENCE</scope>
    <source>
        <strain evidence="8">T05b</strain>
    </source>
</reference>
<dbReference type="Gene3D" id="3.40.50.11260">
    <property type="match status" value="1"/>
</dbReference>
<organism evidence="8 9">
    <name type="scientific">Sulfurospirillum tamanense</name>
    <dbReference type="NCBI Taxonomy" id="2813362"/>
    <lineage>
        <taxon>Bacteria</taxon>
        <taxon>Pseudomonadati</taxon>
        <taxon>Campylobacterota</taxon>
        <taxon>Epsilonproteobacteria</taxon>
        <taxon>Campylobacterales</taxon>
        <taxon>Sulfurospirillaceae</taxon>
        <taxon>Sulfurospirillum</taxon>
    </lineage>
</organism>
<dbReference type="Pfam" id="PF13589">
    <property type="entry name" value="HATPase_c_3"/>
    <property type="match status" value="1"/>
</dbReference>
<keyword evidence="5" id="KW-0346">Stress response</keyword>
<dbReference type="InterPro" id="IPR001404">
    <property type="entry name" value="Hsp90_fam"/>
</dbReference>
<comment type="subcellular location">
    <subcellularLocation>
        <location evidence="5">Cytoplasm</location>
    </subcellularLocation>
</comment>
<dbReference type="Pfam" id="PF00183">
    <property type="entry name" value="HSP90"/>
    <property type="match status" value="1"/>
</dbReference>
<dbReference type="PIRSF" id="PIRSF002583">
    <property type="entry name" value="Hsp90"/>
    <property type="match status" value="1"/>
</dbReference>
<dbReference type="PROSITE" id="PS00298">
    <property type="entry name" value="HSP90"/>
    <property type="match status" value="1"/>
</dbReference>
<dbReference type="Gene3D" id="1.20.120.790">
    <property type="entry name" value="Heat shock protein 90, C-terminal domain"/>
    <property type="match status" value="1"/>
</dbReference>
<dbReference type="InterPro" id="IPR036890">
    <property type="entry name" value="HATPase_C_sf"/>
</dbReference>
<dbReference type="Gene3D" id="3.30.565.10">
    <property type="entry name" value="Histidine kinase-like ATPase, C-terminal domain"/>
    <property type="match status" value="1"/>
</dbReference>